<evidence type="ECO:0000313" key="5">
    <source>
        <dbReference type="EMBL" id="MBR0552531.1"/>
    </source>
</evidence>
<dbReference type="InterPro" id="IPR051915">
    <property type="entry name" value="Cellulose_Degrad_GH3"/>
</dbReference>
<dbReference type="Gene3D" id="2.60.120.430">
    <property type="entry name" value="Galactose-binding lectin"/>
    <property type="match status" value="1"/>
</dbReference>
<dbReference type="Gene3D" id="3.40.50.1700">
    <property type="entry name" value="Glycoside hydrolase family 3 C-terminal domain"/>
    <property type="match status" value="1"/>
</dbReference>
<reference evidence="5" key="1">
    <citation type="submission" date="2021-04" db="EMBL/GenBank/DDBJ databases">
        <title>Ouciella asimina sp. nov., isolated from the surface seawater in the hydrothermal field of Okinawa Trough.</title>
        <authorList>
            <person name="Shuang W."/>
        </authorList>
    </citation>
    <scope>NUCLEOTIDE SEQUENCE</scope>
    <source>
        <strain evidence="5">LXI357</strain>
    </source>
</reference>
<dbReference type="PANTHER" id="PTHR30620:SF77">
    <property type="entry name" value="LYSOSOMAL BETA GLUCOSIDASE-LIKE"/>
    <property type="match status" value="1"/>
</dbReference>
<keyword evidence="1" id="KW-0378">Hydrolase</keyword>
<feature type="domain" description="Glycoside hydrolase family 3 C-terminal" evidence="3">
    <location>
        <begin position="400"/>
        <end position="606"/>
    </location>
</feature>
<dbReference type="InterPro" id="IPR041443">
    <property type="entry name" value="Exop_C"/>
</dbReference>
<evidence type="ECO:0000256" key="1">
    <source>
        <dbReference type="ARBA" id="ARBA00022801"/>
    </source>
</evidence>
<dbReference type="InterPro" id="IPR036962">
    <property type="entry name" value="Glyco_hydro_3_N_sf"/>
</dbReference>
<dbReference type="InterPro" id="IPR036881">
    <property type="entry name" value="Glyco_hydro_3_C_sf"/>
</dbReference>
<evidence type="ECO:0000259" key="4">
    <source>
        <dbReference type="Pfam" id="PF18559"/>
    </source>
</evidence>
<dbReference type="GO" id="GO:0008422">
    <property type="term" value="F:beta-glucosidase activity"/>
    <property type="evidence" value="ECO:0007669"/>
    <property type="project" value="TreeGrafter"/>
</dbReference>
<dbReference type="PRINTS" id="PR00133">
    <property type="entry name" value="GLHYDRLASE3"/>
</dbReference>
<dbReference type="SUPFAM" id="SSF51445">
    <property type="entry name" value="(Trans)glycosidases"/>
    <property type="match status" value="1"/>
</dbReference>
<protein>
    <submittedName>
        <fullName evidence="5">Exo 1,3/1,4-beta-D-glucan glucohydrolase</fullName>
    </submittedName>
</protein>
<dbReference type="Gene3D" id="3.20.20.300">
    <property type="entry name" value="Glycoside hydrolase, family 3, N-terminal domain"/>
    <property type="match status" value="1"/>
</dbReference>
<comment type="caution">
    <text evidence="5">The sequence shown here is derived from an EMBL/GenBank/DDBJ whole genome shotgun (WGS) entry which is preliminary data.</text>
</comment>
<dbReference type="InterPro" id="IPR017853">
    <property type="entry name" value="GH"/>
</dbReference>
<evidence type="ECO:0000259" key="3">
    <source>
        <dbReference type="Pfam" id="PF01915"/>
    </source>
</evidence>
<evidence type="ECO:0000259" key="2">
    <source>
        <dbReference type="Pfam" id="PF00933"/>
    </source>
</evidence>
<dbReference type="SUPFAM" id="SSF52279">
    <property type="entry name" value="Beta-D-glucan exohydrolase, C-terminal domain"/>
    <property type="match status" value="1"/>
</dbReference>
<feature type="domain" description="Glycoside hydrolase family 3 N-terminal" evidence="2">
    <location>
        <begin position="37"/>
        <end position="359"/>
    </location>
</feature>
<dbReference type="EMBL" id="JAGRQC010000002">
    <property type="protein sequence ID" value="MBR0552531.1"/>
    <property type="molecule type" value="Genomic_DNA"/>
</dbReference>
<organism evidence="5 6">
    <name type="scientific">Stakelama marina</name>
    <dbReference type="NCBI Taxonomy" id="2826939"/>
    <lineage>
        <taxon>Bacteria</taxon>
        <taxon>Pseudomonadati</taxon>
        <taxon>Pseudomonadota</taxon>
        <taxon>Alphaproteobacteria</taxon>
        <taxon>Sphingomonadales</taxon>
        <taxon>Sphingomonadaceae</taxon>
        <taxon>Stakelama</taxon>
    </lineage>
</organism>
<evidence type="ECO:0000313" key="6">
    <source>
        <dbReference type="Proteomes" id="UP000676996"/>
    </source>
</evidence>
<dbReference type="Pfam" id="PF01915">
    <property type="entry name" value="Glyco_hydro_3_C"/>
    <property type="match status" value="1"/>
</dbReference>
<dbReference type="GO" id="GO:0009251">
    <property type="term" value="P:glucan catabolic process"/>
    <property type="evidence" value="ECO:0007669"/>
    <property type="project" value="TreeGrafter"/>
</dbReference>
<sequence>MSAVAHPDIWPSPKWPLKHDPATEARIAALVARMTPEEKVGQILQADICCVTPADVKKYHLGSVLNGGNSGPYGDDMAPKEKWLQLADEFYKASVDKSDGGVGIPVIWGIDAVHGNSNIIGATLFPHNIGLGAAHDPKLIERIGRATAVEIRTTGQEWTFAPTVTVPQDYRWGRAYEGYSSNPKLVSDYVGAMIRGLQGPPSNGPLLKGPYVIASTKHFLADGGTEGGKDQGDAKISEQELRDIHGAPYVPAIENGVATVMASFSSWNGVKMTGNKSLLTGVLKDRMNFDGFVVTDWNAQGQVKGCTNTDCPQAINAGVDMYMAPDSWKGLYKSLLAEVKDGTVPMSRLNDAVTRILRVKMRLGVFEAGKPSSRPYSGQWDQLGSPEHRAIAREAVRKSLVLLKNSGSVLPIKPGAKVLVAGDAADDVARQSGGWTLSWQGTGLSNKDFPGATTIWKGLDDAVTSAGGKATLSPDGSYAARPDVAIVVFGETPYAEFQGDRQTLQLSPRLLDGPLATMKKLKAQGIPVVAVMITGRPLFMNPVLNTADAFVTAWLPGSEGEGVADVLVAGKDGKVRYDFTGRLPAAWPATAKAHGDVLFPYGYGLSLADHPAWQTLSEDPGVEAADSGNVWLDKGQPAPSWSLLVTAPDGSDETRVTATPATALDGRVKIATVNSDVQEGARQFAVESGPATIAVGTHSPVDITRETNGELMLTFAMRVDSAPAAAPTVAMACGDGTCDASVPLPMPLATGSWTTWGIPLKCFADRGMAMDSVAKPFALNLQGPATVSLSRVALGTTADRKVACPE</sequence>
<dbReference type="InterPro" id="IPR001764">
    <property type="entry name" value="Glyco_hydro_3_N"/>
</dbReference>
<accession>A0A8T4IDN9</accession>
<gene>
    <name evidence="5" type="ORF">J7S20_08440</name>
</gene>
<feature type="domain" description="ExoP galactose-binding-like" evidence="4">
    <location>
        <begin position="641"/>
        <end position="793"/>
    </location>
</feature>
<keyword evidence="6" id="KW-1185">Reference proteome</keyword>
<dbReference type="Pfam" id="PF18559">
    <property type="entry name" value="Exop_C"/>
    <property type="match status" value="1"/>
</dbReference>
<dbReference type="InterPro" id="IPR002772">
    <property type="entry name" value="Glyco_hydro_3_C"/>
</dbReference>
<proteinExistence type="predicted"/>
<dbReference type="Pfam" id="PF00933">
    <property type="entry name" value="Glyco_hydro_3"/>
    <property type="match status" value="1"/>
</dbReference>
<name>A0A8T4IDN9_9SPHN</name>
<dbReference type="Proteomes" id="UP000676996">
    <property type="component" value="Unassembled WGS sequence"/>
</dbReference>
<dbReference type="PANTHER" id="PTHR30620">
    <property type="entry name" value="PERIPLASMIC BETA-GLUCOSIDASE-RELATED"/>
    <property type="match status" value="1"/>
</dbReference>
<dbReference type="AlphaFoldDB" id="A0A8T4IDN9"/>